<evidence type="ECO:0000256" key="3">
    <source>
        <dbReference type="ARBA" id="ARBA00022737"/>
    </source>
</evidence>
<name>A0A8D7ZUF1_CULPI</name>
<dbReference type="PANTHER" id="PTHR16515:SF49">
    <property type="entry name" value="GASTRULA ZINC FINGER PROTEIN XLCGF49.1-LIKE-RELATED"/>
    <property type="match status" value="1"/>
</dbReference>
<dbReference type="GO" id="GO:0005634">
    <property type="term" value="C:nucleus"/>
    <property type="evidence" value="ECO:0007669"/>
    <property type="project" value="UniProtKB-SubCell"/>
</dbReference>
<comment type="subcellular location">
    <subcellularLocation>
        <location evidence="1">Nucleus</location>
    </subcellularLocation>
</comment>
<dbReference type="SMART" id="SM00355">
    <property type="entry name" value="ZnF_C2H2"/>
    <property type="match status" value="4"/>
</dbReference>
<dbReference type="Pfam" id="PF00096">
    <property type="entry name" value="zf-C2H2"/>
    <property type="match status" value="1"/>
</dbReference>
<proteinExistence type="predicted"/>
<evidence type="ECO:0000313" key="12">
    <source>
        <dbReference type="EMBL" id="CAG6444699.1"/>
    </source>
</evidence>
<dbReference type="Gene3D" id="3.30.160.60">
    <property type="entry name" value="Classic Zinc Finger"/>
    <property type="match status" value="2"/>
</dbReference>
<reference evidence="12" key="1">
    <citation type="submission" date="2021-05" db="EMBL/GenBank/DDBJ databases">
        <authorList>
            <person name="Alioto T."/>
            <person name="Alioto T."/>
            <person name="Gomez Garrido J."/>
        </authorList>
    </citation>
    <scope>NUCLEOTIDE SEQUENCE</scope>
</reference>
<evidence type="ECO:0000256" key="5">
    <source>
        <dbReference type="ARBA" id="ARBA00022833"/>
    </source>
</evidence>
<organism evidence="12">
    <name type="scientific">Culex pipiens</name>
    <name type="common">House mosquito</name>
    <dbReference type="NCBI Taxonomy" id="7175"/>
    <lineage>
        <taxon>Eukaryota</taxon>
        <taxon>Metazoa</taxon>
        <taxon>Ecdysozoa</taxon>
        <taxon>Arthropoda</taxon>
        <taxon>Hexapoda</taxon>
        <taxon>Insecta</taxon>
        <taxon>Pterygota</taxon>
        <taxon>Neoptera</taxon>
        <taxon>Endopterygota</taxon>
        <taxon>Diptera</taxon>
        <taxon>Nematocera</taxon>
        <taxon>Culicoidea</taxon>
        <taxon>Culicidae</taxon>
        <taxon>Culicinae</taxon>
        <taxon>Culicini</taxon>
        <taxon>Culex</taxon>
        <taxon>Culex</taxon>
    </lineage>
</organism>
<dbReference type="AlphaFoldDB" id="A0A8D7ZUF1"/>
<keyword evidence="4 10" id="KW-0863">Zinc-finger</keyword>
<protein>
    <submittedName>
        <fullName evidence="12">Zinc finger protein 19</fullName>
    </submittedName>
</protein>
<dbReference type="InterPro" id="IPR013087">
    <property type="entry name" value="Znf_C2H2_type"/>
</dbReference>
<dbReference type="GO" id="GO:0003677">
    <property type="term" value="F:DNA binding"/>
    <property type="evidence" value="ECO:0007669"/>
    <property type="project" value="UniProtKB-KW"/>
</dbReference>
<evidence type="ECO:0000256" key="7">
    <source>
        <dbReference type="ARBA" id="ARBA00023125"/>
    </source>
</evidence>
<feature type="domain" description="C2H2-type" evidence="11">
    <location>
        <begin position="124"/>
        <end position="151"/>
    </location>
</feature>
<dbReference type="InterPro" id="IPR036236">
    <property type="entry name" value="Znf_C2H2_sf"/>
</dbReference>
<dbReference type="FunFam" id="3.30.160.60:FF:000065">
    <property type="entry name" value="B-cell CLL/lymphoma 6, member B"/>
    <property type="match status" value="1"/>
</dbReference>
<dbReference type="Pfam" id="PF13894">
    <property type="entry name" value="zf-C2H2_4"/>
    <property type="match status" value="1"/>
</dbReference>
<dbReference type="PANTHER" id="PTHR16515">
    <property type="entry name" value="PR DOMAIN ZINC FINGER PROTEIN"/>
    <property type="match status" value="1"/>
</dbReference>
<dbReference type="SUPFAM" id="SSF57667">
    <property type="entry name" value="beta-beta-alpha zinc fingers"/>
    <property type="match status" value="2"/>
</dbReference>
<feature type="domain" description="C2H2-type" evidence="11">
    <location>
        <begin position="88"/>
        <end position="116"/>
    </location>
</feature>
<keyword evidence="2" id="KW-0479">Metal-binding</keyword>
<evidence type="ECO:0000256" key="9">
    <source>
        <dbReference type="ARBA" id="ARBA00023242"/>
    </source>
</evidence>
<accession>A0A8D7ZUF1</accession>
<evidence type="ECO:0000256" key="2">
    <source>
        <dbReference type="ARBA" id="ARBA00022723"/>
    </source>
</evidence>
<evidence type="ECO:0000259" key="11">
    <source>
        <dbReference type="PROSITE" id="PS50157"/>
    </source>
</evidence>
<evidence type="ECO:0000256" key="10">
    <source>
        <dbReference type="PROSITE-ProRule" id="PRU00042"/>
    </source>
</evidence>
<feature type="domain" description="C2H2-type" evidence="11">
    <location>
        <begin position="60"/>
        <end position="87"/>
    </location>
</feature>
<evidence type="ECO:0000256" key="1">
    <source>
        <dbReference type="ARBA" id="ARBA00004123"/>
    </source>
</evidence>
<keyword evidence="3" id="KW-0677">Repeat</keyword>
<keyword evidence="6" id="KW-0805">Transcription regulation</keyword>
<keyword evidence="9" id="KW-0539">Nucleus</keyword>
<dbReference type="FunFam" id="3.30.160.60:FF:000100">
    <property type="entry name" value="Zinc finger 45-like"/>
    <property type="match status" value="1"/>
</dbReference>
<dbReference type="GO" id="GO:0008270">
    <property type="term" value="F:zinc ion binding"/>
    <property type="evidence" value="ECO:0007669"/>
    <property type="project" value="UniProtKB-KW"/>
</dbReference>
<evidence type="ECO:0000256" key="6">
    <source>
        <dbReference type="ARBA" id="ARBA00023015"/>
    </source>
</evidence>
<dbReference type="InterPro" id="IPR050331">
    <property type="entry name" value="Zinc_finger"/>
</dbReference>
<keyword evidence="7" id="KW-0238">DNA-binding</keyword>
<sequence length="235" mass="26771">MKNPSSVTSVRRPSASQVPFGATRLCTWPRFSPVIFAKSSSSTRTVCASTKKLHTGKKRFQCQICDREFNTKAPLVRHLAIHSIEREMKCVACDKIFYKKIDLVIHQTKEHPNHPMIGRTVKIHTCPVCGQEFTKKSNLKSHSYIHGDEFKFACDLCEDQKFKQHAGLRHHLTHFHKLVIRKRKPKEEKEQDSGSLIEVEQPLVEATVATKATLMPGVSVLHNGVQFMVQQVQCE</sequence>
<dbReference type="PROSITE" id="PS00028">
    <property type="entry name" value="ZINC_FINGER_C2H2_1"/>
    <property type="match status" value="2"/>
</dbReference>
<evidence type="ECO:0000256" key="4">
    <source>
        <dbReference type="ARBA" id="ARBA00022771"/>
    </source>
</evidence>
<dbReference type="PROSITE" id="PS50157">
    <property type="entry name" value="ZINC_FINGER_C2H2_2"/>
    <property type="match status" value="3"/>
</dbReference>
<keyword evidence="8" id="KW-0804">Transcription</keyword>
<dbReference type="EMBL" id="HBUE01003440">
    <property type="protein sequence ID" value="CAG6444699.1"/>
    <property type="molecule type" value="Transcribed_RNA"/>
</dbReference>
<dbReference type="GO" id="GO:0010468">
    <property type="term" value="P:regulation of gene expression"/>
    <property type="evidence" value="ECO:0007669"/>
    <property type="project" value="TreeGrafter"/>
</dbReference>
<keyword evidence="5" id="KW-0862">Zinc</keyword>
<evidence type="ECO:0000256" key="8">
    <source>
        <dbReference type="ARBA" id="ARBA00023163"/>
    </source>
</evidence>